<gene>
    <name evidence="6" type="ORF">KIPB_009599</name>
</gene>
<dbReference type="GO" id="GO:0016491">
    <property type="term" value="F:oxidoreductase activity"/>
    <property type="evidence" value="ECO:0007669"/>
    <property type="project" value="InterPro"/>
</dbReference>
<keyword evidence="3" id="KW-0274">FAD</keyword>
<evidence type="ECO:0000313" key="6">
    <source>
        <dbReference type="EMBL" id="GIQ87543.1"/>
    </source>
</evidence>
<dbReference type="Pfam" id="PF21349">
    <property type="entry name" value="RUBY_RBDX"/>
    <property type="match status" value="1"/>
</dbReference>
<dbReference type="InterPro" id="IPR050260">
    <property type="entry name" value="FAD-bd_OxRdtase"/>
</dbReference>
<dbReference type="SUPFAM" id="SSF57802">
    <property type="entry name" value="Rubredoxin-like"/>
    <property type="match status" value="1"/>
</dbReference>
<dbReference type="PRINTS" id="PR00368">
    <property type="entry name" value="FADPNR"/>
</dbReference>
<dbReference type="Pfam" id="PF07992">
    <property type="entry name" value="Pyr_redox_2"/>
    <property type="match status" value="1"/>
</dbReference>
<feature type="domain" description="FAD/NAD(P)-binding" evidence="4">
    <location>
        <begin position="74"/>
        <end position="308"/>
    </location>
</feature>
<dbReference type="AlphaFoldDB" id="A0A9K3D1V7"/>
<dbReference type="Gene3D" id="3.50.50.60">
    <property type="entry name" value="FAD/NAD(P)-binding domain"/>
    <property type="match status" value="2"/>
</dbReference>
<evidence type="ECO:0000259" key="4">
    <source>
        <dbReference type="Pfam" id="PF07992"/>
    </source>
</evidence>
<dbReference type="Proteomes" id="UP000265618">
    <property type="component" value="Unassembled WGS sequence"/>
</dbReference>
<dbReference type="PANTHER" id="PTHR43429:SF3">
    <property type="entry name" value="NITRITE REDUCTASE [NAD(P)H]"/>
    <property type="match status" value="1"/>
</dbReference>
<evidence type="ECO:0008006" key="8">
    <source>
        <dbReference type="Google" id="ProtNLM"/>
    </source>
</evidence>
<dbReference type="InterPro" id="IPR036188">
    <property type="entry name" value="FAD/NAD-bd_sf"/>
</dbReference>
<feature type="non-terminal residue" evidence="6">
    <location>
        <position position="326"/>
    </location>
</feature>
<name>A0A9K3D1V7_9EUKA</name>
<dbReference type="InterPro" id="IPR023753">
    <property type="entry name" value="FAD/NAD-binding_dom"/>
</dbReference>
<reference evidence="6 7" key="1">
    <citation type="journal article" date="2018" name="PLoS ONE">
        <title>The draft genome of Kipferlia bialata reveals reductive genome evolution in fornicate parasites.</title>
        <authorList>
            <person name="Tanifuji G."/>
            <person name="Takabayashi S."/>
            <person name="Kume K."/>
            <person name="Takagi M."/>
            <person name="Nakayama T."/>
            <person name="Kamikawa R."/>
            <person name="Inagaki Y."/>
            <person name="Hashimoto T."/>
        </authorList>
    </citation>
    <scope>NUCLEOTIDE SEQUENCE [LARGE SCALE GENOMIC DNA]</scope>
    <source>
        <strain evidence="6">NY0173</strain>
    </source>
</reference>
<proteinExistence type="predicted"/>
<feature type="domain" description="Rubrerythrin rubredoxin-like" evidence="5">
    <location>
        <begin position="25"/>
        <end position="53"/>
    </location>
</feature>
<protein>
    <recommendedName>
        <fullName evidence="8">FAD/NAD(P)-binding domain-containing protein</fullName>
    </recommendedName>
</protein>
<evidence type="ECO:0000256" key="1">
    <source>
        <dbReference type="ARBA" id="ARBA00001974"/>
    </source>
</evidence>
<dbReference type="PANTHER" id="PTHR43429">
    <property type="entry name" value="PYRIDINE NUCLEOTIDE-DISULFIDE OXIDOREDUCTASE DOMAIN-CONTAINING"/>
    <property type="match status" value="1"/>
</dbReference>
<evidence type="ECO:0000313" key="7">
    <source>
        <dbReference type="Proteomes" id="UP000265618"/>
    </source>
</evidence>
<sequence length="326" mass="35174">PPALDIKTVPANYPDKFDDGIMRRWQCLVCGEVIVSVNRPDICNVCDAGAEAFVLLGELEMVRAEDGPQFEGTLVVLGAGPAGAMAAQSARERCPGCKIIVVGAEATLPYNRTKLSHALQQGDLLSNNAAGLVLHDAEWYAERNIEIRLNSRVGSVDTYAKTISVTSTVDDTTQDIPYDRVILCTGANPFVSRGLIQLDGEEIKEPMVKNISFMRTTLDMEGLRATIGAVETPVHAAMIGGGVLSLEALPALVDSLPKGSSVSILQGSDHVLSAQLNHEYSAHFVKNLNEHVEGRVNFVLNSRAQRVECVKDANGDIRDILYIAHI</sequence>
<dbReference type="EMBL" id="BDIP01003310">
    <property type="protein sequence ID" value="GIQ87543.1"/>
    <property type="molecule type" value="Genomic_DNA"/>
</dbReference>
<dbReference type="Gene3D" id="2.20.28.10">
    <property type="match status" value="1"/>
</dbReference>
<comment type="cofactor">
    <cofactor evidence="1">
        <name>FAD</name>
        <dbReference type="ChEBI" id="CHEBI:57692"/>
    </cofactor>
</comment>
<evidence type="ECO:0000256" key="3">
    <source>
        <dbReference type="ARBA" id="ARBA00022827"/>
    </source>
</evidence>
<evidence type="ECO:0000259" key="5">
    <source>
        <dbReference type="Pfam" id="PF21349"/>
    </source>
</evidence>
<keyword evidence="2" id="KW-0285">Flavoprotein</keyword>
<keyword evidence="7" id="KW-1185">Reference proteome</keyword>
<evidence type="ECO:0000256" key="2">
    <source>
        <dbReference type="ARBA" id="ARBA00022630"/>
    </source>
</evidence>
<dbReference type="OrthoDB" id="432169at2759"/>
<dbReference type="SUPFAM" id="SSF51905">
    <property type="entry name" value="FAD/NAD(P)-binding domain"/>
    <property type="match status" value="1"/>
</dbReference>
<comment type="caution">
    <text evidence="6">The sequence shown here is derived from an EMBL/GenBank/DDBJ whole genome shotgun (WGS) entry which is preliminary data.</text>
</comment>
<accession>A0A9K3D1V7</accession>
<organism evidence="6 7">
    <name type="scientific">Kipferlia bialata</name>
    <dbReference type="NCBI Taxonomy" id="797122"/>
    <lineage>
        <taxon>Eukaryota</taxon>
        <taxon>Metamonada</taxon>
        <taxon>Carpediemonas-like organisms</taxon>
        <taxon>Kipferlia</taxon>
    </lineage>
</organism>
<dbReference type="InterPro" id="IPR048574">
    <property type="entry name" value="RUBY_RBDX"/>
</dbReference>